<feature type="region of interest" description="Disordered" evidence="1">
    <location>
        <begin position="1009"/>
        <end position="1028"/>
    </location>
</feature>
<dbReference type="KEGG" id="ipu:108279970"/>
<feature type="compositionally biased region" description="Polar residues" evidence="1">
    <location>
        <begin position="134"/>
        <end position="144"/>
    </location>
</feature>
<feature type="region of interest" description="Disordered" evidence="1">
    <location>
        <begin position="1457"/>
        <end position="1527"/>
    </location>
</feature>
<gene>
    <name evidence="3 4" type="primary">LOC108279970</name>
</gene>
<evidence type="ECO:0000313" key="3">
    <source>
        <dbReference type="RefSeq" id="XP_017350157.2"/>
    </source>
</evidence>
<feature type="compositionally biased region" description="Polar residues" evidence="1">
    <location>
        <begin position="661"/>
        <end position="688"/>
    </location>
</feature>
<dbReference type="RefSeq" id="XP_017350158.2">
    <property type="nucleotide sequence ID" value="XM_017494669.3"/>
</dbReference>
<feature type="region of interest" description="Disordered" evidence="1">
    <location>
        <begin position="1240"/>
        <end position="1344"/>
    </location>
</feature>
<reference evidence="3 4" key="2">
    <citation type="submission" date="2025-04" db="UniProtKB">
        <authorList>
            <consortium name="RefSeq"/>
        </authorList>
    </citation>
    <scope>IDENTIFICATION</scope>
    <source>
        <tissue evidence="3 4">Blood</tissue>
    </source>
</reference>
<name>A0A2D0T5H3_ICTPU</name>
<feature type="compositionally biased region" description="Basic and acidic residues" evidence="1">
    <location>
        <begin position="1457"/>
        <end position="1467"/>
    </location>
</feature>
<reference evidence="2" key="1">
    <citation type="journal article" date="2016" name="Nat. Commun.">
        <title>The channel catfish genome sequence provides insights into the evolution of scale formation in teleosts.</title>
        <authorList>
            <person name="Liu Z."/>
            <person name="Liu S."/>
            <person name="Yao J."/>
            <person name="Bao L."/>
            <person name="Zhang J."/>
            <person name="Li Y."/>
            <person name="Jiang C."/>
            <person name="Sun L."/>
            <person name="Wang R."/>
            <person name="Zhang Y."/>
            <person name="Zhou T."/>
            <person name="Zeng Q."/>
            <person name="Fu Q."/>
            <person name="Gao S."/>
            <person name="Li N."/>
            <person name="Koren S."/>
            <person name="Jiang Y."/>
            <person name="Zimin A."/>
            <person name="Xu P."/>
            <person name="Phillippy A.M."/>
            <person name="Geng X."/>
            <person name="Song L."/>
            <person name="Sun F."/>
            <person name="Li C."/>
            <person name="Wang X."/>
            <person name="Chen A."/>
            <person name="Jin Y."/>
            <person name="Yuan Z."/>
            <person name="Yang Y."/>
            <person name="Tan S."/>
            <person name="Peatman E."/>
            <person name="Lu J."/>
            <person name="Qin Z."/>
            <person name="Dunham R."/>
            <person name="Li Z."/>
            <person name="Sonstegard T."/>
            <person name="Feng J."/>
            <person name="Danzmann R.G."/>
            <person name="Schroeder S."/>
            <person name="Scheffler B."/>
            <person name="Duke M.V."/>
            <person name="Ballard L."/>
            <person name="Kucuktas H."/>
            <person name="Kaltenboeck L."/>
            <person name="Liu H."/>
            <person name="Armbruster J."/>
            <person name="Xie Y."/>
            <person name="Kirby M.L."/>
            <person name="Tian Y."/>
            <person name="Flanagan M.E."/>
            <person name="Mu W."/>
            <person name="Waldbieser G.C."/>
        </authorList>
    </citation>
    <scope>NUCLEOTIDE SEQUENCE [LARGE SCALE GENOMIC DNA]</scope>
    <source>
        <strain evidence="2">SDA103</strain>
    </source>
</reference>
<feature type="region of interest" description="Disordered" evidence="1">
    <location>
        <begin position="120"/>
        <end position="144"/>
    </location>
</feature>
<proteinExistence type="predicted"/>
<feature type="compositionally biased region" description="Basic and acidic residues" evidence="1">
    <location>
        <begin position="1510"/>
        <end position="1519"/>
    </location>
</feature>
<feature type="region of interest" description="Disordered" evidence="1">
    <location>
        <begin position="385"/>
        <end position="414"/>
    </location>
</feature>
<keyword evidence="2" id="KW-1185">Reference proteome</keyword>
<feature type="compositionally biased region" description="Polar residues" evidence="1">
    <location>
        <begin position="1326"/>
        <end position="1336"/>
    </location>
</feature>
<dbReference type="OrthoDB" id="8923208at2759"/>
<evidence type="ECO:0000313" key="4">
    <source>
        <dbReference type="RefSeq" id="XP_017350158.2"/>
    </source>
</evidence>
<feature type="compositionally biased region" description="Low complexity" evidence="1">
    <location>
        <begin position="1293"/>
        <end position="1310"/>
    </location>
</feature>
<accession>A0A2D0T5H3</accession>
<feature type="compositionally biased region" description="Basic and acidic residues" evidence="1">
    <location>
        <begin position="912"/>
        <end position="926"/>
    </location>
</feature>
<organism evidence="2 3">
    <name type="scientific">Ictalurus punctatus</name>
    <name type="common">Channel catfish</name>
    <name type="synonym">Silurus punctatus</name>
    <dbReference type="NCBI Taxonomy" id="7998"/>
    <lineage>
        <taxon>Eukaryota</taxon>
        <taxon>Metazoa</taxon>
        <taxon>Chordata</taxon>
        <taxon>Craniata</taxon>
        <taxon>Vertebrata</taxon>
        <taxon>Euteleostomi</taxon>
        <taxon>Actinopterygii</taxon>
        <taxon>Neopterygii</taxon>
        <taxon>Teleostei</taxon>
        <taxon>Ostariophysi</taxon>
        <taxon>Siluriformes</taxon>
        <taxon>Ictaluridae</taxon>
        <taxon>Ictalurus</taxon>
    </lineage>
</organism>
<feature type="compositionally biased region" description="Basic and acidic residues" evidence="1">
    <location>
        <begin position="1009"/>
        <end position="1019"/>
    </location>
</feature>
<feature type="region of interest" description="Disordered" evidence="1">
    <location>
        <begin position="645"/>
        <end position="688"/>
    </location>
</feature>
<evidence type="ECO:0000313" key="2">
    <source>
        <dbReference type="Proteomes" id="UP000221080"/>
    </source>
</evidence>
<feature type="region of interest" description="Disordered" evidence="1">
    <location>
        <begin position="265"/>
        <end position="357"/>
    </location>
</feature>
<evidence type="ECO:0000256" key="1">
    <source>
        <dbReference type="SAM" id="MobiDB-lite"/>
    </source>
</evidence>
<feature type="region of interest" description="Disordered" evidence="1">
    <location>
        <begin position="582"/>
        <end position="604"/>
    </location>
</feature>
<dbReference type="RefSeq" id="XP_017350157.2">
    <property type="nucleotide sequence ID" value="XM_017494668.3"/>
</dbReference>
<feature type="compositionally biased region" description="Polar residues" evidence="1">
    <location>
        <begin position="1494"/>
        <end position="1509"/>
    </location>
</feature>
<dbReference type="Proteomes" id="UP000221080">
    <property type="component" value="Chromosome 19"/>
</dbReference>
<feature type="compositionally biased region" description="Basic and acidic residues" evidence="1">
    <location>
        <begin position="1260"/>
        <end position="1274"/>
    </location>
</feature>
<protein>
    <submittedName>
        <fullName evidence="3 4">Uncharacterized protein LOC108279970</fullName>
    </submittedName>
</protein>
<dbReference type="GeneID" id="108279970"/>
<sequence length="1674" mass="185395">MRISSLQNQGRMRSSIPMQAYAQTPPVGLQLHAPQQTSCNRVPSPTAQGLLLYYAQQSVSNQQNNHQSNQQSHVLWNGQSSSQPVSSSCNLQSRPRPQTWFTDSQNGLLLRSSTCVGSSLPNGQVAPLPAAQHGPSTQNLSHHPQTLNRHTVPQQNYNMPHLHNVSNTNVPWFPSNYSNPSSATEQNKLTHQSVLPQYQSLNEHHNRMQIAHQPAAQPQQTDRSAQILHNQAQQKIHNNQAQITGGKGNGALYNSVNHFPATSQRLITPSQPSNYSQQTGQSHASYNGNHAQHSSQIQHQPSPYRTETNSSGYGHLKHSENKHQNLQSHPSPPYPEQRRKQRKNQSSALRLPQDNFQDQTSLQQCNTTLDSGHQSQTCHPTVSAIQGNTWPQESNDASAGLPRSSQVTISSDTPTRGVPPLKLINCLVGKYKAPAQRHVTNPLPCLKASFTTQGQTPSHITPNASYPQTPESTPCCSALATLHSKILQRISSKQTSVKRTAILKENEHALGNQLKAPHGQSFEGMQNRRLQLDSNIERKDEQNGNNCHGEVQYGEDVAESLELVRALQKMYRQFHKAVAVVPPISQQPPSPEKNDHVPTSADDSLPFKIDAVCTLVKEGKNVEQESNAPSLPKETIKELLQLFSIPDPETQEPNKPEDGSTVDSLIPDTQSTDIPQSQIDSSTSQDPVCSTVLTSKSAEDHNEVQTGQSNGNMFDVSKIQVLNFTPKKFIEFVKILENTTEGSVKEPVADVKKCLLDLYWDGSVINLVKQIQTVTEEISGFSTEVSIKEMQTAVFHYLKPELLMMLEHGYHILKDDTNLPAEDFTSSWLNIDGQPADVDSVLSEPILDFNFTDYALHGSFNALDIYSEFEPSTKVIPPTTDCQDDQMINKELANTQVCESKSTDKVSSTQEASKKQEDENLEKHQQQDVNMNPEESVDANEIADTLTESETECEQVCGDASENITSSEMVEQSYLSNDDSSNDSQLIELSLLSSDDARTIFKEYSGSDLQKEPCQDEAKGSTTSDNKSNEFCNSTNQIKFTCPHVTYIDWNGDDFCPRCWEETPLLDLDLEEALFSPKAFSSTPNKEDHHNHSCSPQCGKPDSNCTVLSEGSSIADSSTPKVFEGTISEPDPNPCNAVESCTPLSGKSPVEELHSPVCTESVSFTMPVEEQVCETNSSKGPKLPKALSYAQNLVIAEQTKTPRDEVSPPKSLPCKKFKLTKTTAIPPEDDLFTAGIVTTKASTPKPHSNDLDVTPAEGDQNCKDERKERGEVRRSPIKLKMNAQCTQSGTPDPNVNVSSETSSVSSNPSTYGVNMSITEPDPNLGDSVQNSNSPSAKSPDKEAHRLVGSEIVRVTLSVEQVCEANIWSRAELSKTPAQNIEQKRPVILSHTKTSREKNSPPRYPPCKRVKVTNTVSIHAEDDLFAPDIVVKKASSPIQHPSDPTVTPAKNNQYCKYERKERGEERKSPIMLKLQRMQHSGPTKTDSHGKWYKPSVTSQMPNVTPQPKSSDPNKEEELGKTKQTGQNKEKLRFSLYGFSNGNRNRIVHQCSRTKSSTAPAYVTISNSLETAQSYTDAPSAKQKVYSQWSSTFVETKKDTSSHKKHQKPVKADLKSRTPALKRLVQDRFAMKEKQSTKDLRHKQSAEDFIVEQEAKRSKCNTADENLDTQTTMVLM</sequence>
<feature type="compositionally biased region" description="Low complexity" evidence="1">
    <location>
        <begin position="77"/>
        <end position="93"/>
    </location>
</feature>
<feature type="compositionally biased region" description="Polar residues" evidence="1">
    <location>
        <begin position="344"/>
        <end position="357"/>
    </location>
</feature>
<feature type="region of interest" description="Disordered" evidence="1">
    <location>
        <begin position="77"/>
        <end position="97"/>
    </location>
</feature>
<feature type="region of interest" description="Disordered" evidence="1">
    <location>
        <begin position="894"/>
        <end position="965"/>
    </location>
</feature>
<feature type="compositionally biased region" description="Polar residues" evidence="1">
    <location>
        <begin position="894"/>
        <end position="911"/>
    </location>
</feature>
<feature type="compositionally biased region" description="Polar residues" evidence="1">
    <location>
        <begin position="265"/>
        <end position="291"/>
    </location>
</feature>
<feature type="compositionally biased region" description="Low complexity" evidence="1">
    <location>
        <begin position="292"/>
        <end position="303"/>
    </location>
</feature>